<gene>
    <name evidence="1" type="ORF">D1627_18245</name>
</gene>
<accession>A0A399RNK7</accession>
<name>A0A399RNK7_9BACT</name>
<feature type="non-terminal residue" evidence="1">
    <location>
        <position position="1"/>
    </location>
</feature>
<comment type="caution">
    <text evidence="1">The sequence shown here is derived from an EMBL/GenBank/DDBJ whole genome shotgun (WGS) entry which is preliminary data.</text>
</comment>
<dbReference type="EMBL" id="QWGE01000009">
    <property type="protein sequence ID" value="RIJ33380.1"/>
    <property type="molecule type" value="Genomic_DNA"/>
</dbReference>
<dbReference type="Proteomes" id="UP000266005">
    <property type="component" value="Unassembled WGS sequence"/>
</dbReference>
<dbReference type="AlphaFoldDB" id="A0A399RNK7"/>
<protein>
    <submittedName>
        <fullName evidence="1">T9SS C-terminal target domain-containing protein</fullName>
    </submittedName>
</protein>
<keyword evidence="2" id="KW-1185">Reference proteome</keyword>
<dbReference type="InterPro" id="IPR026444">
    <property type="entry name" value="Secre_tail"/>
</dbReference>
<evidence type="ECO:0000313" key="2">
    <source>
        <dbReference type="Proteomes" id="UP000266005"/>
    </source>
</evidence>
<proteinExistence type="predicted"/>
<evidence type="ECO:0000313" key="1">
    <source>
        <dbReference type="EMBL" id="RIJ33380.1"/>
    </source>
</evidence>
<dbReference type="OrthoDB" id="1466765at2"/>
<dbReference type="NCBIfam" id="TIGR04183">
    <property type="entry name" value="Por_Secre_tail"/>
    <property type="match status" value="1"/>
</dbReference>
<sequence>ELVIPVSNLQRGVYFVTVTDGAQRQTQRFVKQ</sequence>
<organism evidence="1 2">
    <name type="scientific">Pontibacter oryzae</name>
    <dbReference type="NCBI Taxonomy" id="2304593"/>
    <lineage>
        <taxon>Bacteria</taxon>
        <taxon>Pseudomonadati</taxon>
        <taxon>Bacteroidota</taxon>
        <taxon>Cytophagia</taxon>
        <taxon>Cytophagales</taxon>
        <taxon>Hymenobacteraceae</taxon>
        <taxon>Pontibacter</taxon>
    </lineage>
</organism>
<reference evidence="2" key="1">
    <citation type="submission" date="2018-08" db="EMBL/GenBank/DDBJ databases">
        <title>Mucilaginibacter sp. MYSH2.</title>
        <authorList>
            <person name="Seo T."/>
        </authorList>
    </citation>
    <scope>NUCLEOTIDE SEQUENCE [LARGE SCALE GENOMIC DNA]</scope>
    <source>
        <strain evidence="2">KIRAN</strain>
    </source>
</reference>